<comment type="caution">
    <text evidence="7">The sequence shown here is derived from an EMBL/GenBank/DDBJ whole genome shotgun (WGS) entry which is preliminary data.</text>
</comment>
<dbReference type="EMBL" id="JBFTWV010000019">
    <property type="protein sequence ID" value="KAL2797457.1"/>
    <property type="molecule type" value="Genomic_DNA"/>
</dbReference>
<evidence type="ECO:0000256" key="5">
    <source>
        <dbReference type="ARBA" id="ARBA00022490"/>
    </source>
</evidence>
<protein>
    <recommendedName>
        <fullName evidence="4">Protein HRI1</fullName>
    </recommendedName>
</protein>
<dbReference type="InterPro" id="IPR038744">
    <property type="entry name" value="Hri1_N"/>
</dbReference>
<evidence type="ECO:0000256" key="6">
    <source>
        <dbReference type="ARBA" id="ARBA00023242"/>
    </source>
</evidence>
<sequence length="266" mass="29570">MTKSRLSTRISIRWPPEPAFENTDTMVLSVDSWYVDLRVDRATGAIDWAIAGERLQDKDSNEVLFTHELDSRNSFGVADCGSFSALPNGDDLEVGVMPRHDLPGSPVRDYEEVWRKLLFRRADAASGMSFVLEAGGDLQLEAGEEKEVVRTFIGAIWGTYIVLRQRQILARSAGEAKTVIRSGGEVSARREDFVREVGFQVKYSIGPEADELPAQSDVEASLEDGGFLPGKKVVVRGDEYVVRGLEDLRGETERHSELSMDEPFEA</sequence>
<reference evidence="7 8" key="1">
    <citation type="submission" date="2024-07" db="EMBL/GenBank/DDBJ databases">
        <title>Section-level genome sequencing and comparative genomics of Aspergillus sections Usti and Cavernicolus.</title>
        <authorList>
            <consortium name="Lawrence Berkeley National Laboratory"/>
            <person name="Nybo J.L."/>
            <person name="Vesth T.C."/>
            <person name="Theobald S."/>
            <person name="Frisvad J.C."/>
            <person name="Larsen T.O."/>
            <person name="Kjaerboelling I."/>
            <person name="Rothschild-Mancinelli K."/>
            <person name="Lyhne E.K."/>
            <person name="Kogle M.E."/>
            <person name="Barry K."/>
            <person name="Clum A."/>
            <person name="Na H."/>
            <person name="Ledsgaard L."/>
            <person name="Lin J."/>
            <person name="Lipzen A."/>
            <person name="Kuo A."/>
            <person name="Riley R."/>
            <person name="Mondo S."/>
            <person name="Labutti K."/>
            <person name="Haridas S."/>
            <person name="Pangalinan J."/>
            <person name="Salamov A.A."/>
            <person name="Simmons B.A."/>
            <person name="Magnuson J.K."/>
            <person name="Chen J."/>
            <person name="Drula E."/>
            <person name="Henrissat B."/>
            <person name="Wiebenga A."/>
            <person name="Lubbers R.J."/>
            <person name="Gomes A.C."/>
            <person name="Makela M.R."/>
            <person name="Stajich J."/>
            <person name="Grigoriev I.V."/>
            <person name="Mortensen U.H."/>
            <person name="De Vries R.P."/>
            <person name="Baker S.E."/>
            <person name="Andersen M.R."/>
        </authorList>
    </citation>
    <scope>NUCLEOTIDE SEQUENCE [LARGE SCALE GENOMIC DNA]</scope>
    <source>
        <strain evidence="7 8">CBS 209.92</strain>
    </source>
</reference>
<dbReference type="Gene3D" id="2.40.128.320">
    <property type="entry name" value="Protein HRI1, N-terminal domain"/>
    <property type="match status" value="1"/>
</dbReference>
<keyword evidence="8" id="KW-1185">Reference proteome</keyword>
<keyword evidence="5" id="KW-0963">Cytoplasm</keyword>
<evidence type="ECO:0000256" key="1">
    <source>
        <dbReference type="ARBA" id="ARBA00004123"/>
    </source>
</evidence>
<name>A0ABR4GEI2_9EURO</name>
<dbReference type="Proteomes" id="UP001610563">
    <property type="component" value="Unassembled WGS sequence"/>
</dbReference>
<dbReference type="Pfam" id="PF16815">
    <property type="entry name" value="HRI1"/>
    <property type="match status" value="1"/>
</dbReference>
<accession>A0ABR4GEI2</accession>
<evidence type="ECO:0000256" key="3">
    <source>
        <dbReference type="ARBA" id="ARBA00005229"/>
    </source>
</evidence>
<evidence type="ECO:0000256" key="4">
    <source>
        <dbReference type="ARBA" id="ARBA00017063"/>
    </source>
</evidence>
<dbReference type="CDD" id="cd11692">
    <property type="entry name" value="HRI1_N_like"/>
    <property type="match status" value="1"/>
</dbReference>
<evidence type="ECO:0000256" key="2">
    <source>
        <dbReference type="ARBA" id="ARBA00004496"/>
    </source>
</evidence>
<dbReference type="InterPro" id="IPR031818">
    <property type="entry name" value="Hri1"/>
</dbReference>
<dbReference type="InterPro" id="IPR043047">
    <property type="entry name" value="Hri1_N_sf"/>
</dbReference>
<organism evidence="7 8">
    <name type="scientific">Aspergillus keveii</name>
    <dbReference type="NCBI Taxonomy" id="714993"/>
    <lineage>
        <taxon>Eukaryota</taxon>
        <taxon>Fungi</taxon>
        <taxon>Dikarya</taxon>
        <taxon>Ascomycota</taxon>
        <taxon>Pezizomycotina</taxon>
        <taxon>Eurotiomycetes</taxon>
        <taxon>Eurotiomycetidae</taxon>
        <taxon>Eurotiales</taxon>
        <taxon>Aspergillaceae</taxon>
        <taxon>Aspergillus</taxon>
        <taxon>Aspergillus subgen. Nidulantes</taxon>
    </lineage>
</organism>
<comment type="similarity">
    <text evidence="3">Belongs to the HRI1 family.</text>
</comment>
<gene>
    <name evidence="7" type="ORF">BJX66DRAFT_297821</name>
</gene>
<comment type="subcellular location">
    <subcellularLocation>
        <location evidence="2">Cytoplasm</location>
    </subcellularLocation>
    <subcellularLocation>
        <location evidence="1">Nucleus</location>
    </subcellularLocation>
</comment>
<evidence type="ECO:0000313" key="8">
    <source>
        <dbReference type="Proteomes" id="UP001610563"/>
    </source>
</evidence>
<keyword evidence="6" id="KW-0539">Nucleus</keyword>
<evidence type="ECO:0000313" key="7">
    <source>
        <dbReference type="EMBL" id="KAL2797457.1"/>
    </source>
</evidence>
<proteinExistence type="inferred from homology"/>